<organism evidence="1 2">
    <name type="scientific">Candidatus Woykebacteria bacterium GWB1_45_5</name>
    <dbReference type="NCBI Taxonomy" id="1802592"/>
    <lineage>
        <taxon>Bacteria</taxon>
        <taxon>Candidatus Woykeibacteriota</taxon>
    </lineage>
</organism>
<comment type="caution">
    <text evidence="1">The sequence shown here is derived from an EMBL/GenBank/DDBJ whole genome shotgun (WGS) entry which is preliminary data.</text>
</comment>
<dbReference type="AlphaFoldDB" id="A0A1G1W8A8"/>
<proteinExistence type="predicted"/>
<evidence type="ECO:0000313" key="2">
    <source>
        <dbReference type="Proteomes" id="UP000178493"/>
    </source>
</evidence>
<dbReference type="EMBL" id="MHCO01000026">
    <property type="protein sequence ID" value="OGY23902.1"/>
    <property type="molecule type" value="Genomic_DNA"/>
</dbReference>
<reference evidence="1 2" key="1">
    <citation type="journal article" date="2016" name="Nat. Commun.">
        <title>Thousands of microbial genomes shed light on interconnected biogeochemical processes in an aquifer system.</title>
        <authorList>
            <person name="Anantharaman K."/>
            <person name="Brown C.T."/>
            <person name="Hug L.A."/>
            <person name="Sharon I."/>
            <person name="Castelle C.J."/>
            <person name="Probst A.J."/>
            <person name="Thomas B.C."/>
            <person name="Singh A."/>
            <person name="Wilkins M.J."/>
            <person name="Karaoz U."/>
            <person name="Brodie E.L."/>
            <person name="Williams K.H."/>
            <person name="Hubbard S.S."/>
            <person name="Banfield J.F."/>
        </authorList>
    </citation>
    <scope>NUCLEOTIDE SEQUENCE [LARGE SCALE GENOMIC DNA]</scope>
</reference>
<evidence type="ECO:0000313" key="1">
    <source>
        <dbReference type="EMBL" id="OGY23902.1"/>
    </source>
</evidence>
<protein>
    <submittedName>
        <fullName evidence="1">Uncharacterized protein</fullName>
    </submittedName>
</protein>
<name>A0A1G1W8A8_9BACT</name>
<gene>
    <name evidence="1" type="ORF">A2126_00200</name>
</gene>
<sequence>MPQSKWKIEIDRARGFAPKYYESTYPSFGNKEQAGAMRNISLVDPNVMTQGPGMAELTNGDQSGAVTTLMKGILRHAVTSNLSYGVGGAKLYSFSATAVTNAGDFPHTIDKAAVTAESGEDVTYYQSKLYYSYGHSGSAGDIGQYDLSSTFDDDWYSTVATSGAALQDGPHQMINGGDDILYITNGRFIASLNGTTASPQALDFWTNSQAVSIAWNNNRVVSAVNRPNLTGVNVNQSAVYNWNGYSSSWEGDPIEINGRIGALFVKNGITYIWYETFLDGAVRLIFGYLGGGQVVQLRTFSGTLPLYYQVGEMNDYIIWVSSGRLYAFGPLATDVQLDMFQLMSPQYTTTAGGVAAPFGEVLVASNDGGTNYSLEKEDGYETDSSYKTILFDTSRGDLKSVVDRLVLRVNQLASGAKVDLTLKDKKGTSLWTGEMSFTTDGAVTKKIFFPRATGEDLRLEYDFSNGSSSNNVAIRGTILEGRNIPMG</sequence>
<accession>A0A1G1W8A8</accession>
<dbReference type="Proteomes" id="UP000178493">
    <property type="component" value="Unassembled WGS sequence"/>
</dbReference>